<evidence type="ECO:0000313" key="2">
    <source>
        <dbReference type="Ensembl" id="ENSCVAP00000020169.1"/>
    </source>
</evidence>
<evidence type="ECO:0000313" key="3">
    <source>
        <dbReference type="Proteomes" id="UP000265020"/>
    </source>
</evidence>
<dbReference type="Proteomes" id="UP000265020">
    <property type="component" value="Unassembled WGS sequence"/>
</dbReference>
<dbReference type="AlphaFoldDB" id="A0A3Q2DN15"/>
<keyword evidence="3" id="KW-1185">Reference proteome</keyword>
<sequence length="124" mass="13749">MQSLIFSGPISVTVTSCQRMRITLKHDGLQIWTSLFYHLLFSVGCCRGGVGHRPISDTLMGETQVSDHDHLTKDDDLSESLTWFNSQVHLPVKGCNPADQVQTGRLSGIGSPRQDVEPELEQDL</sequence>
<reference evidence="2" key="2">
    <citation type="submission" date="2025-09" db="UniProtKB">
        <authorList>
            <consortium name="Ensembl"/>
        </authorList>
    </citation>
    <scope>IDENTIFICATION</scope>
</reference>
<proteinExistence type="predicted"/>
<feature type="region of interest" description="Disordered" evidence="1">
    <location>
        <begin position="95"/>
        <end position="124"/>
    </location>
</feature>
<organism evidence="2 3">
    <name type="scientific">Cyprinodon variegatus</name>
    <name type="common">Sheepshead minnow</name>
    <dbReference type="NCBI Taxonomy" id="28743"/>
    <lineage>
        <taxon>Eukaryota</taxon>
        <taxon>Metazoa</taxon>
        <taxon>Chordata</taxon>
        <taxon>Craniata</taxon>
        <taxon>Vertebrata</taxon>
        <taxon>Euteleostomi</taxon>
        <taxon>Actinopterygii</taxon>
        <taxon>Neopterygii</taxon>
        <taxon>Teleostei</taxon>
        <taxon>Neoteleostei</taxon>
        <taxon>Acanthomorphata</taxon>
        <taxon>Ovalentaria</taxon>
        <taxon>Atherinomorphae</taxon>
        <taxon>Cyprinodontiformes</taxon>
        <taxon>Cyprinodontidae</taxon>
        <taxon>Cyprinodon</taxon>
    </lineage>
</organism>
<accession>A0A3Q2DN15</accession>
<name>A0A3Q2DN15_CYPVA</name>
<protein>
    <submittedName>
        <fullName evidence="2">Uncharacterized protein</fullName>
    </submittedName>
</protein>
<evidence type="ECO:0000256" key="1">
    <source>
        <dbReference type="SAM" id="MobiDB-lite"/>
    </source>
</evidence>
<dbReference type="Ensembl" id="ENSCVAT00000015048.1">
    <property type="protein sequence ID" value="ENSCVAP00000020169.1"/>
    <property type="gene ID" value="ENSCVAG00000001367.1"/>
</dbReference>
<reference evidence="2" key="1">
    <citation type="submission" date="2025-08" db="UniProtKB">
        <authorList>
            <consortium name="Ensembl"/>
        </authorList>
    </citation>
    <scope>IDENTIFICATION</scope>
</reference>